<keyword evidence="1" id="KW-1133">Transmembrane helix</keyword>
<evidence type="ECO:0000313" key="3">
    <source>
        <dbReference type="Proteomes" id="UP001597511"/>
    </source>
</evidence>
<reference evidence="3" key="1">
    <citation type="journal article" date="2019" name="Int. J. Syst. Evol. Microbiol.">
        <title>The Global Catalogue of Microorganisms (GCM) 10K type strain sequencing project: providing services to taxonomists for standard genome sequencing and annotation.</title>
        <authorList>
            <consortium name="The Broad Institute Genomics Platform"/>
            <consortium name="The Broad Institute Genome Sequencing Center for Infectious Disease"/>
            <person name="Wu L."/>
            <person name="Ma J."/>
        </authorList>
    </citation>
    <scope>NUCLEOTIDE SEQUENCE [LARGE SCALE GENOMIC DNA]</scope>
    <source>
        <strain evidence="3">KCTC 23299</strain>
    </source>
</reference>
<dbReference type="RefSeq" id="WP_386099627.1">
    <property type="nucleotide sequence ID" value="NZ_JBHUOZ010000003.1"/>
</dbReference>
<feature type="transmembrane region" description="Helical" evidence="1">
    <location>
        <begin position="7"/>
        <end position="27"/>
    </location>
</feature>
<name>A0ABW6AAH4_9BACT</name>
<keyword evidence="1" id="KW-0472">Membrane</keyword>
<feature type="transmembrane region" description="Helical" evidence="1">
    <location>
        <begin position="47"/>
        <end position="68"/>
    </location>
</feature>
<dbReference type="Proteomes" id="UP001597511">
    <property type="component" value="Unassembled WGS sequence"/>
</dbReference>
<protein>
    <submittedName>
        <fullName evidence="2">DUF4293 domain-containing protein</fullName>
    </submittedName>
</protein>
<dbReference type="EMBL" id="JBHUOZ010000003">
    <property type="protein sequence ID" value="MFD2920723.1"/>
    <property type="molecule type" value="Genomic_DNA"/>
</dbReference>
<dbReference type="Pfam" id="PF14126">
    <property type="entry name" value="DUF4293"/>
    <property type="match status" value="1"/>
</dbReference>
<organism evidence="2 3">
    <name type="scientific">Terrimonas rubra</name>
    <dbReference type="NCBI Taxonomy" id="1035890"/>
    <lineage>
        <taxon>Bacteria</taxon>
        <taxon>Pseudomonadati</taxon>
        <taxon>Bacteroidota</taxon>
        <taxon>Chitinophagia</taxon>
        <taxon>Chitinophagales</taxon>
        <taxon>Chitinophagaceae</taxon>
        <taxon>Terrimonas</taxon>
    </lineage>
</organism>
<keyword evidence="1" id="KW-0812">Transmembrane</keyword>
<proteinExistence type="predicted"/>
<feature type="transmembrane region" description="Helical" evidence="1">
    <location>
        <begin position="75"/>
        <end position="94"/>
    </location>
</feature>
<accession>A0ABW6AAH4</accession>
<feature type="transmembrane region" description="Helical" evidence="1">
    <location>
        <begin position="106"/>
        <end position="125"/>
    </location>
</feature>
<evidence type="ECO:0000313" key="2">
    <source>
        <dbReference type="EMBL" id="MFD2920723.1"/>
    </source>
</evidence>
<comment type="caution">
    <text evidence="2">The sequence shown here is derived from an EMBL/GenBank/DDBJ whole genome shotgun (WGS) entry which is preliminary data.</text>
</comment>
<keyword evidence="3" id="KW-1185">Reference proteome</keyword>
<evidence type="ECO:0000256" key="1">
    <source>
        <dbReference type="SAM" id="Phobius"/>
    </source>
</evidence>
<sequence>MIQRQQSLWLLLSVICGILSFNFPFYTGTRLNEANMMEMAILDGAANFFYILLTGANIILALVTIFLYKDRKLQLRLALVGILTSLGLFIMYIAGMQKFEKGNLALTSLLVLGIIAGFVMAARGIRKDQQLIKSIDKLR</sequence>
<gene>
    <name evidence="2" type="ORF">ACFS6H_13445</name>
</gene>
<dbReference type="InterPro" id="IPR025635">
    <property type="entry name" value="DUF4293"/>
</dbReference>